<dbReference type="PRINTS" id="PR00095">
    <property type="entry name" value="ANTSNTHASEI"/>
</dbReference>
<dbReference type="PANTHER" id="PTHR11236:SF50">
    <property type="entry name" value="AMINODEOXYCHORISMATE SYNTHASE COMPONENT 1"/>
    <property type="match status" value="1"/>
</dbReference>
<dbReference type="Gene3D" id="3.30.470.10">
    <property type="match status" value="1"/>
</dbReference>
<dbReference type="PANTHER" id="PTHR11236">
    <property type="entry name" value="AMINOBENZOATE/ANTHRANILATE SYNTHASE"/>
    <property type="match status" value="1"/>
</dbReference>
<proteinExistence type="predicted"/>
<dbReference type="Pfam" id="PF00425">
    <property type="entry name" value="Chorismate_bind"/>
    <property type="match status" value="1"/>
</dbReference>
<dbReference type="Gene3D" id="3.60.120.10">
    <property type="entry name" value="Anthranilate synthase"/>
    <property type="match status" value="1"/>
</dbReference>
<dbReference type="InterPro" id="IPR001544">
    <property type="entry name" value="Aminotrans_IV"/>
</dbReference>
<reference evidence="3" key="1">
    <citation type="submission" date="2022-10" db="EMBL/GenBank/DDBJ databases">
        <title>Complete genome sequence of Schlegelella aquatica LMG 23380.</title>
        <authorList>
            <person name="Musilova J."/>
            <person name="Kourilova X."/>
            <person name="Bezdicek M."/>
            <person name="Hermankova K."/>
            <person name="Obruca S."/>
            <person name="Sedlar K."/>
        </authorList>
    </citation>
    <scope>NUCLEOTIDE SEQUENCE</scope>
    <source>
        <strain evidence="3">LMG 23380</strain>
    </source>
</reference>
<dbReference type="EMBL" id="CP110257">
    <property type="protein sequence ID" value="UZD53996.1"/>
    <property type="molecule type" value="Genomic_DNA"/>
</dbReference>
<protein>
    <submittedName>
        <fullName evidence="3">Aminodeoxychorismate synthase component I</fullName>
        <ecNumber evidence="3">2.6.1.85</ecNumber>
    </submittedName>
</protein>
<dbReference type="EC" id="2.6.1.85" evidence="3"/>
<feature type="domain" description="Chorismate-utilising enzyme C-terminal" evidence="2">
    <location>
        <begin position="143"/>
        <end position="395"/>
    </location>
</feature>
<dbReference type="GO" id="GO:0046820">
    <property type="term" value="F:4-amino-4-deoxychorismate synthase activity"/>
    <property type="evidence" value="ECO:0007669"/>
    <property type="project" value="UniProtKB-EC"/>
</dbReference>
<organism evidence="3 4">
    <name type="scientific">Caldimonas aquatica</name>
    <dbReference type="NCBI Taxonomy" id="376175"/>
    <lineage>
        <taxon>Bacteria</taxon>
        <taxon>Pseudomonadati</taxon>
        <taxon>Pseudomonadota</taxon>
        <taxon>Betaproteobacteria</taxon>
        <taxon>Burkholderiales</taxon>
        <taxon>Sphaerotilaceae</taxon>
        <taxon>Caldimonas</taxon>
    </lineage>
</organism>
<dbReference type="InterPro" id="IPR015890">
    <property type="entry name" value="Chorismate_C"/>
</dbReference>
<dbReference type="NCBIfam" id="TIGR00553">
    <property type="entry name" value="pabB"/>
    <property type="match status" value="1"/>
</dbReference>
<dbReference type="SUPFAM" id="SSF56322">
    <property type="entry name" value="ADC synthase"/>
    <property type="match status" value="1"/>
</dbReference>
<keyword evidence="3" id="KW-0032">Aminotransferase</keyword>
<name>A0ABY6MNB4_9BURK</name>
<dbReference type="Pfam" id="PF01063">
    <property type="entry name" value="Aminotran_4"/>
    <property type="match status" value="1"/>
</dbReference>
<evidence type="ECO:0000259" key="2">
    <source>
        <dbReference type="Pfam" id="PF00425"/>
    </source>
</evidence>
<dbReference type="Proteomes" id="UP001163266">
    <property type="component" value="Chromosome"/>
</dbReference>
<dbReference type="SUPFAM" id="SSF56752">
    <property type="entry name" value="D-aminoacid aminotransferase-like PLP-dependent enzymes"/>
    <property type="match status" value="1"/>
</dbReference>
<gene>
    <name evidence="3" type="primary">pabB</name>
    <name evidence="3" type="ORF">OMP39_09920</name>
</gene>
<evidence type="ECO:0000256" key="1">
    <source>
        <dbReference type="SAM" id="MobiDB-lite"/>
    </source>
</evidence>
<accession>A0ABY6MNB4</accession>
<evidence type="ECO:0000313" key="4">
    <source>
        <dbReference type="Proteomes" id="UP001163266"/>
    </source>
</evidence>
<keyword evidence="4" id="KW-1185">Reference proteome</keyword>
<dbReference type="InterPro" id="IPR043132">
    <property type="entry name" value="BCAT-like_C"/>
</dbReference>
<dbReference type="InterPro" id="IPR036038">
    <property type="entry name" value="Aminotransferase-like"/>
</dbReference>
<keyword evidence="3" id="KW-0808">Transferase</keyword>
<dbReference type="InterPro" id="IPR043131">
    <property type="entry name" value="BCAT-like_N"/>
</dbReference>
<dbReference type="Gene3D" id="3.20.10.10">
    <property type="entry name" value="D-amino Acid Aminotransferase, subunit A, domain 2"/>
    <property type="match status" value="1"/>
</dbReference>
<dbReference type="InterPro" id="IPR019999">
    <property type="entry name" value="Anth_synth_I-like"/>
</dbReference>
<evidence type="ECO:0000313" key="3">
    <source>
        <dbReference type="EMBL" id="UZD53996.1"/>
    </source>
</evidence>
<feature type="region of interest" description="Disordered" evidence="1">
    <location>
        <begin position="1"/>
        <end position="26"/>
    </location>
</feature>
<dbReference type="InterPro" id="IPR005801">
    <property type="entry name" value="ADC_synthase"/>
</dbReference>
<dbReference type="RefSeq" id="WP_264891565.1">
    <property type="nucleotide sequence ID" value="NZ_CP110257.1"/>
</dbReference>
<sequence>MSSFPPALTPEGGRAPQEAAPTAQPSASRPVAWVDFAAPCEGAEPVRGVFVQPLAVHQACRPEEVVAVLQAAEAAARAGRWCVGYVAYEAAAAFDPAFEVHEPATGGLPLAWFAEFEALEPWPTAAGHGGYEPLHWASRLGAEAFARNIARIHQAIADGEVYQINYTSPWTTPFQGDPLALFHALLGAQPQSYAACLDTGAGHVLSLSPELFFDWRDGRLLTRPMKGTAPRGETPEEDLRRAEGLRTHEKERAENLMIVDLIRNDLSRLAEAHSVRVPRLFHTQAWPTVWQMTSDVVCRTRPGTTLVDVFRALFPCGSVTGAPKVRAMHWIHRLETEPRGVYCGAVGLLQPGGVATFNVAIRTVEVGGQQARCGIGSGITADARAAAEYEEWRVKRGFLERAARPFQLLETMRVSAGQVARWAYHRARLERAAQHFRYPWAADRIEREVSAAASILREGRLRLLLGADGALALEPGPLPVTPPRPVVVLAREPIDGSSEFVRHKTTRREHYERLALEEPAVFDTLLWNARGELTEFTRGNVAVRIEGQWYTPPESCGLLPGVMRQSLIDAGKLLPRVLRREDLRRAQGLAFVNSLRGWVGVTLEDRPVRQRR</sequence>
<dbReference type="InterPro" id="IPR005802">
    <property type="entry name" value="ADC_synth_comp_1"/>
</dbReference>